<dbReference type="InterPro" id="IPR000792">
    <property type="entry name" value="Tscrpt_reg_LuxR_C"/>
</dbReference>
<proteinExistence type="predicted"/>
<evidence type="ECO:0000313" key="3">
    <source>
        <dbReference type="EMBL" id="CAA9235487.1"/>
    </source>
</evidence>
<evidence type="ECO:0000256" key="1">
    <source>
        <dbReference type="ARBA" id="ARBA00023125"/>
    </source>
</evidence>
<dbReference type="InterPro" id="IPR039420">
    <property type="entry name" value="WalR-like"/>
</dbReference>
<dbReference type="GO" id="GO:0003677">
    <property type="term" value="F:DNA binding"/>
    <property type="evidence" value="ECO:0007669"/>
    <property type="project" value="UniProtKB-KW"/>
</dbReference>
<dbReference type="PANTHER" id="PTHR43214:SF43">
    <property type="entry name" value="TWO-COMPONENT RESPONSE REGULATOR"/>
    <property type="match status" value="1"/>
</dbReference>
<dbReference type="PANTHER" id="PTHR43214">
    <property type="entry name" value="TWO-COMPONENT RESPONSE REGULATOR"/>
    <property type="match status" value="1"/>
</dbReference>
<dbReference type="CDD" id="cd06170">
    <property type="entry name" value="LuxR_C_like"/>
    <property type="match status" value="1"/>
</dbReference>
<dbReference type="Gene3D" id="1.10.10.10">
    <property type="entry name" value="Winged helix-like DNA-binding domain superfamily/Winged helix DNA-binding domain"/>
    <property type="match status" value="1"/>
</dbReference>
<dbReference type="PRINTS" id="PR00038">
    <property type="entry name" value="HTHLUXR"/>
</dbReference>
<feature type="domain" description="HTH luxR-type" evidence="2">
    <location>
        <begin position="316"/>
        <end position="383"/>
    </location>
</feature>
<feature type="non-terminal residue" evidence="3">
    <location>
        <position position="1"/>
    </location>
</feature>
<accession>A0A6J4HX86</accession>
<dbReference type="GO" id="GO:0006355">
    <property type="term" value="P:regulation of DNA-templated transcription"/>
    <property type="evidence" value="ECO:0007669"/>
    <property type="project" value="InterPro"/>
</dbReference>
<evidence type="ECO:0000259" key="2">
    <source>
        <dbReference type="PROSITE" id="PS50043"/>
    </source>
</evidence>
<dbReference type="InterPro" id="IPR016032">
    <property type="entry name" value="Sig_transdc_resp-reg_C-effctor"/>
</dbReference>
<dbReference type="AlphaFoldDB" id="A0A6J4HX86"/>
<dbReference type="Pfam" id="PF00196">
    <property type="entry name" value="GerE"/>
    <property type="match status" value="1"/>
</dbReference>
<dbReference type="PROSITE" id="PS50043">
    <property type="entry name" value="HTH_LUXR_2"/>
    <property type="match status" value="1"/>
</dbReference>
<sequence length="387" mass="41104">AAARWFARAADVAGRAGLATWHLRAQQELALLDWDPAALRTTRALAARYGALTTVAVMDLSLADLALGHFDSEGALAAARACADASRRYGLATAPVAHLWLAGAHALAGDDAAMETAVAEALAPDPSDPRILGDLHGRVLATRCFVLDDLGALRGHLDTMMTHVRRADPSRSVFPGRALWALVHAIEDDDLGAAARAEFEEVVIRLGMDVFRFARDVAEAVARGRAGAGAEARALVERARTTAHREDGGSGFRHCLQLLLARAAVRDGWGDPVAWLRESEAFFATAGLERTARRCRTTMGEAGAPVPRRGRGTSLVPEPLRALGVTSREADVLGLVAGGLSTHEIGARLHLSPRTVERHLGSLFTRTGLHDRASLGELGRAHGLQDA</sequence>
<reference evidence="3" key="1">
    <citation type="submission" date="2020-02" db="EMBL/GenBank/DDBJ databases">
        <authorList>
            <person name="Meier V. D."/>
        </authorList>
    </citation>
    <scope>NUCLEOTIDE SEQUENCE</scope>
    <source>
        <strain evidence="3">AVDCRST_MAG54</strain>
    </source>
</reference>
<organism evidence="3">
    <name type="scientific">uncultured Actinomycetospora sp</name>
    <dbReference type="NCBI Taxonomy" id="1135996"/>
    <lineage>
        <taxon>Bacteria</taxon>
        <taxon>Bacillati</taxon>
        <taxon>Actinomycetota</taxon>
        <taxon>Actinomycetes</taxon>
        <taxon>Pseudonocardiales</taxon>
        <taxon>Pseudonocardiaceae</taxon>
        <taxon>Actinomycetospora</taxon>
        <taxon>environmental samples</taxon>
    </lineage>
</organism>
<dbReference type="SUPFAM" id="SSF46894">
    <property type="entry name" value="C-terminal effector domain of the bipartite response regulators"/>
    <property type="match status" value="1"/>
</dbReference>
<gene>
    <name evidence="3" type="ORF">AVDCRST_MAG54-1234</name>
</gene>
<keyword evidence="1" id="KW-0238">DNA-binding</keyword>
<name>A0A6J4HX86_9PSEU</name>
<dbReference type="SMART" id="SM00421">
    <property type="entry name" value="HTH_LUXR"/>
    <property type="match status" value="1"/>
</dbReference>
<dbReference type="InterPro" id="IPR036388">
    <property type="entry name" value="WH-like_DNA-bd_sf"/>
</dbReference>
<dbReference type="PROSITE" id="PS00622">
    <property type="entry name" value="HTH_LUXR_1"/>
    <property type="match status" value="1"/>
</dbReference>
<protein>
    <recommendedName>
        <fullName evidence="2">HTH luxR-type domain-containing protein</fullName>
    </recommendedName>
</protein>
<dbReference type="EMBL" id="CADCTH010000166">
    <property type="protein sequence ID" value="CAA9235487.1"/>
    <property type="molecule type" value="Genomic_DNA"/>
</dbReference>